<gene>
    <name evidence="1" type="ORF">SAMN02927916_3709</name>
</gene>
<dbReference type="Gene3D" id="1.25.40.390">
    <property type="match status" value="1"/>
</dbReference>
<proteinExistence type="predicted"/>
<reference evidence="1 2" key="1">
    <citation type="submission" date="2016-10" db="EMBL/GenBank/DDBJ databases">
        <authorList>
            <person name="Varghese N."/>
            <person name="Submissions S."/>
        </authorList>
    </citation>
    <scope>NUCLEOTIDE SEQUENCE [LARGE SCALE GENOMIC DNA]</scope>
    <source>
        <strain evidence="1 2">CGMCC 1.6859</strain>
    </source>
</reference>
<sequence length="499" mass="55858">MKKIIINILILSTVFIGCSTDLDINQDPDLLTPEKTPLATQLPSGIIGIVGAEGGIMSIIGGFWAQYYTQSSGANQFRNIDSYNITTNDYNYAWNTMYDGLSDIRMIQRKALAEQNWNYYLIATTLYVQASQIMTDFYGDIPYEEGCNPTILTPKFNTGQEVYELMIKDLDDALSKDLKVSKGAVPGKDDFIFLGNMTLWKKFANTLKLKIYIRQSEKNKAISDSGIASLLNDPNVSFLDTDAAESNFTGSPNYENPLFEFNYKLNTRTNIRMSRTLGQFLTDKADPRKDPFIYWNPANTSPKAYVFQDQGNYDVNSSLGYAKGPTNSSIPAVIYDGAKKPVYLLSLEESLFLQAEALERIGLSGKAKYDAAIVENFRKNGINSTTANSFISGTYAYPETGTFDEKLEAIIVQKWVASFPENGFEAFFEKNRTDYPRTSPVAQNISSYVGGQFAFSASPDVVVPYGTFPKRIPYPLSERNYNPNAPELQAATVKIWWNK</sequence>
<dbReference type="Pfam" id="PF12771">
    <property type="entry name" value="SusD-like_2"/>
    <property type="match status" value="1"/>
</dbReference>
<accession>A0ABY0M047</accession>
<dbReference type="SUPFAM" id="SSF48452">
    <property type="entry name" value="TPR-like"/>
    <property type="match status" value="1"/>
</dbReference>
<keyword evidence="2" id="KW-1185">Reference proteome</keyword>
<dbReference type="PROSITE" id="PS51257">
    <property type="entry name" value="PROKAR_LIPOPROTEIN"/>
    <property type="match status" value="1"/>
</dbReference>
<evidence type="ECO:0000313" key="2">
    <source>
        <dbReference type="Proteomes" id="UP000199307"/>
    </source>
</evidence>
<name>A0ABY0M047_9FLAO</name>
<organism evidence="1 2">
    <name type="scientific">Flavobacterium anhuiense</name>
    <dbReference type="NCBI Taxonomy" id="459526"/>
    <lineage>
        <taxon>Bacteria</taxon>
        <taxon>Pseudomonadati</taxon>
        <taxon>Bacteroidota</taxon>
        <taxon>Flavobacteriia</taxon>
        <taxon>Flavobacteriales</taxon>
        <taxon>Flavobacteriaceae</taxon>
        <taxon>Flavobacterium</taxon>
    </lineage>
</organism>
<protein>
    <submittedName>
        <fullName evidence="1">Starch-binding associating with outer membrane</fullName>
    </submittedName>
</protein>
<evidence type="ECO:0000313" key="1">
    <source>
        <dbReference type="EMBL" id="SCY86041.1"/>
    </source>
</evidence>
<comment type="caution">
    <text evidence="1">The sequence shown here is derived from an EMBL/GenBank/DDBJ whole genome shotgun (WGS) entry which is preliminary data.</text>
</comment>
<dbReference type="EMBL" id="FMVC01000006">
    <property type="protein sequence ID" value="SCY86041.1"/>
    <property type="molecule type" value="Genomic_DNA"/>
</dbReference>
<dbReference type="RefSeq" id="WP_091134660.1">
    <property type="nucleotide sequence ID" value="NZ_FMVC01000006.1"/>
</dbReference>
<dbReference type="InterPro" id="IPR041662">
    <property type="entry name" value="SusD-like_2"/>
</dbReference>
<dbReference type="InterPro" id="IPR011990">
    <property type="entry name" value="TPR-like_helical_dom_sf"/>
</dbReference>
<dbReference type="Proteomes" id="UP000199307">
    <property type="component" value="Unassembled WGS sequence"/>
</dbReference>